<evidence type="ECO:0000313" key="5">
    <source>
        <dbReference type="Proteomes" id="UP001224890"/>
    </source>
</evidence>
<feature type="transmembrane region" description="Helical" evidence="2">
    <location>
        <begin position="149"/>
        <end position="170"/>
    </location>
</feature>
<organism evidence="4 5">
    <name type="scientific">Colletotrichum godetiae</name>
    <dbReference type="NCBI Taxonomy" id="1209918"/>
    <lineage>
        <taxon>Eukaryota</taxon>
        <taxon>Fungi</taxon>
        <taxon>Dikarya</taxon>
        <taxon>Ascomycota</taxon>
        <taxon>Pezizomycotina</taxon>
        <taxon>Sordariomycetes</taxon>
        <taxon>Hypocreomycetidae</taxon>
        <taxon>Glomerellales</taxon>
        <taxon>Glomerellaceae</taxon>
        <taxon>Colletotrichum</taxon>
        <taxon>Colletotrichum acutatum species complex</taxon>
    </lineage>
</organism>
<keyword evidence="2" id="KW-0472">Membrane</keyword>
<accession>A0AAJ0EMP6</accession>
<name>A0AAJ0EMP6_9PEZI</name>
<feature type="transmembrane region" description="Helical" evidence="2">
    <location>
        <begin position="20"/>
        <end position="39"/>
    </location>
</feature>
<feature type="transmembrane region" description="Helical" evidence="2">
    <location>
        <begin position="230"/>
        <end position="251"/>
    </location>
</feature>
<dbReference type="AlphaFoldDB" id="A0AAJ0EMP6"/>
<feature type="transmembrane region" description="Helical" evidence="2">
    <location>
        <begin position="117"/>
        <end position="137"/>
    </location>
</feature>
<comment type="caution">
    <text evidence="4">The sequence shown here is derived from an EMBL/GenBank/DDBJ whole genome shotgun (WGS) entry which is preliminary data.</text>
</comment>
<feature type="transmembrane region" description="Helical" evidence="2">
    <location>
        <begin position="85"/>
        <end position="105"/>
    </location>
</feature>
<dbReference type="Proteomes" id="UP001224890">
    <property type="component" value="Unassembled WGS sequence"/>
</dbReference>
<reference evidence="4" key="1">
    <citation type="submission" date="2021-06" db="EMBL/GenBank/DDBJ databases">
        <title>Comparative genomics, transcriptomics and evolutionary studies reveal genomic signatures of adaptation to plant cell wall in hemibiotrophic fungi.</title>
        <authorList>
            <consortium name="DOE Joint Genome Institute"/>
            <person name="Baroncelli R."/>
            <person name="Diaz J.F."/>
            <person name="Benocci T."/>
            <person name="Peng M."/>
            <person name="Battaglia E."/>
            <person name="Haridas S."/>
            <person name="Andreopoulos W."/>
            <person name="Labutti K."/>
            <person name="Pangilinan J."/>
            <person name="Floch G.L."/>
            <person name="Makela M.R."/>
            <person name="Henrissat B."/>
            <person name="Grigoriev I.V."/>
            <person name="Crouch J.A."/>
            <person name="De Vries R.P."/>
            <person name="Sukno S.A."/>
            <person name="Thon M.R."/>
        </authorList>
    </citation>
    <scope>NUCLEOTIDE SEQUENCE</scope>
    <source>
        <strain evidence="4">CBS 193.32</strain>
    </source>
</reference>
<keyword evidence="2" id="KW-1133">Transmembrane helix</keyword>
<keyword evidence="5" id="KW-1185">Reference proteome</keyword>
<evidence type="ECO:0000256" key="1">
    <source>
        <dbReference type="SAM" id="MobiDB-lite"/>
    </source>
</evidence>
<sequence>MAEAAAHNFPPVSSEVVNLAIAELVLYGLMFPAAVWITWKHGKKGMVCWPIFVSHFAMRFIADIYQVIKRDEPLLPNQFNIMTSAGSLACLSLTLIGIVYEANIILPGSPKRWTEKIILGVTHLTNTAGIGMATYGGSPSHEGGLINNSLNQIGNCLELFVMFAVCAWLWPTYKKIRSSSSPNCRPAMLMIRAAVVGLPFQLIHLAYTTTYAFNQISSLDPIMGSFATKLVLIFGTYLGVTIAMLAGGWLGMSADMPKAVQVELTSNDIEGNNNLEEEDSAQTGRFRLGGRTRSRKGARAWETSINDNRD</sequence>
<evidence type="ECO:0000313" key="4">
    <source>
        <dbReference type="EMBL" id="KAK1658905.1"/>
    </source>
</evidence>
<dbReference type="Pfam" id="PF24800">
    <property type="entry name" value="DUF7702"/>
    <property type="match status" value="1"/>
</dbReference>
<feature type="transmembrane region" description="Helical" evidence="2">
    <location>
        <begin position="46"/>
        <end position="65"/>
    </location>
</feature>
<dbReference type="EMBL" id="JAHMHR010000067">
    <property type="protein sequence ID" value="KAK1658905.1"/>
    <property type="molecule type" value="Genomic_DNA"/>
</dbReference>
<protein>
    <recommendedName>
        <fullName evidence="3">DUF7702 domain-containing protein</fullName>
    </recommendedName>
</protein>
<dbReference type="PANTHER" id="PTHR42109:SF2">
    <property type="entry name" value="INTEGRAL MEMBRANE PROTEIN"/>
    <property type="match status" value="1"/>
</dbReference>
<dbReference type="InterPro" id="IPR056119">
    <property type="entry name" value="DUF7702"/>
</dbReference>
<gene>
    <name evidence="4" type="ORF">BDP55DRAFT_707947</name>
</gene>
<dbReference type="RefSeq" id="XP_060423669.1">
    <property type="nucleotide sequence ID" value="XM_060578089.1"/>
</dbReference>
<feature type="transmembrane region" description="Helical" evidence="2">
    <location>
        <begin position="191"/>
        <end position="210"/>
    </location>
</feature>
<feature type="domain" description="DUF7702" evidence="3">
    <location>
        <begin position="18"/>
        <end position="249"/>
    </location>
</feature>
<evidence type="ECO:0000259" key="3">
    <source>
        <dbReference type="Pfam" id="PF24800"/>
    </source>
</evidence>
<dbReference type="GeneID" id="85462615"/>
<keyword evidence="2" id="KW-0812">Transmembrane</keyword>
<proteinExistence type="predicted"/>
<dbReference type="PANTHER" id="PTHR42109">
    <property type="entry name" value="UNPLACED GENOMIC SCAFFOLD UM_SCAF_CONTIG_1.265, WHOLE GENOME SHOTGUN SEQUENCE"/>
    <property type="match status" value="1"/>
</dbReference>
<feature type="region of interest" description="Disordered" evidence="1">
    <location>
        <begin position="289"/>
        <end position="310"/>
    </location>
</feature>
<evidence type="ECO:0000256" key="2">
    <source>
        <dbReference type="SAM" id="Phobius"/>
    </source>
</evidence>
<feature type="compositionally biased region" description="Basic residues" evidence="1">
    <location>
        <begin position="289"/>
        <end position="298"/>
    </location>
</feature>